<feature type="transmembrane region" description="Helical" evidence="11">
    <location>
        <begin position="330"/>
        <end position="348"/>
    </location>
</feature>
<feature type="compositionally biased region" description="Pro residues" evidence="10">
    <location>
        <begin position="13"/>
        <end position="25"/>
    </location>
</feature>
<dbReference type="PANTHER" id="PTHR12468">
    <property type="entry name" value="GPI MANNOSYLTRANSFERASE 2"/>
    <property type="match status" value="1"/>
</dbReference>
<dbReference type="GO" id="GO:0006506">
    <property type="term" value="P:GPI anchor biosynthetic process"/>
    <property type="evidence" value="ECO:0007669"/>
    <property type="project" value="UniProtKB-UniPathway"/>
</dbReference>
<dbReference type="OrthoDB" id="151635at2"/>
<dbReference type="Proteomes" id="UP000175971">
    <property type="component" value="Unassembled WGS sequence"/>
</dbReference>
<keyword evidence="8 11" id="KW-1133">Transmembrane helix</keyword>
<feature type="region of interest" description="Disordered" evidence="10">
    <location>
        <begin position="383"/>
        <end position="426"/>
    </location>
</feature>
<evidence type="ECO:0000256" key="11">
    <source>
        <dbReference type="SAM" id="Phobius"/>
    </source>
</evidence>
<evidence type="ECO:0000313" key="13">
    <source>
        <dbReference type="Proteomes" id="UP000175971"/>
    </source>
</evidence>
<keyword evidence="13" id="KW-1185">Reference proteome</keyword>
<dbReference type="GO" id="GO:0000009">
    <property type="term" value="F:alpha-1,6-mannosyltransferase activity"/>
    <property type="evidence" value="ECO:0007669"/>
    <property type="project" value="InterPro"/>
</dbReference>
<evidence type="ECO:0008006" key="14">
    <source>
        <dbReference type="Google" id="ProtNLM"/>
    </source>
</evidence>
<dbReference type="PATRIC" id="fig|518642.7.peg.8302"/>
<dbReference type="AlphaFoldDB" id="A0A1E7LEW3"/>
<gene>
    <name evidence="12" type="ORF">AN221_42165</name>
</gene>
<dbReference type="GO" id="GO:0016020">
    <property type="term" value="C:membrane"/>
    <property type="evidence" value="ECO:0007669"/>
    <property type="project" value="GOC"/>
</dbReference>
<evidence type="ECO:0000256" key="6">
    <source>
        <dbReference type="ARBA" id="ARBA00022692"/>
    </source>
</evidence>
<feature type="transmembrane region" description="Helical" evidence="11">
    <location>
        <begin position="35"/>
        <end position="58"/>
    </location>
</feature>
<feature type="transmembrane region" description="Helical" evidence="11">
    <location>
        <begin position="292"/>
        <end position="318"/>
    </location>
</feature>
<keyword evidence="3" id="KW-0337">GPI-anchor biosynthesis</keyword>
<accession>A0A1E7LEW3</accession>
<evidence type="ECO:0000256" key="4">
    <source>
        <dbReference type="ARBA" id="ARBA00022676"/>
    </source>
</evidence>
<dbReference type="InterPro" id="IPR007315">
    <property type="entry name" value="PIG-V/Gpi18"/>
</dbReference>
<evidence type="ECO:0000256" key="2">
    <source>
        <dbReference type="ARBA" id="ARBA00004687"/>
    </source>
</evidence>
<comment type="subcellular location">
    <subcellularLocation>
        <location evidence="1">Endoplasmic reticulum membrane</location>
        <topology evidence="1">Multi-pass membrane protein</topology>
    </subcellularLocation>
</comment>
<evidence type="ECO:0000256" key="5">
    <source>
        <dbReference type="ARBA" id="ARBA00022679"/>
    </source>
</evidence>
<dbReference type="RefSeq" id="WP_070205190.1">
    <property type="nucleotide sequence ID" value="NZ_LJGZ01000114.1"/>
</dbReference>
<keyword evidence="6 11" id="KW-0812">Transmembrane</keyword>
<keyword evidence="4" id="KW-0328">Glycosyltransferase</keyword>
<evidence type="ECO:0000313" key="12">
    <source>
        <dbReference type="EMBL" id="OEV14493.1"/>
    </source>
</evidence>
<evidence type="ECO:0000256" key="3">
    <source>
        <dbReference type="ARBA" id="ARBA00022502"/>
    </source>
</evidence>
<keyword evidence="5" id="KW-0808">Transferase</keyword>
<keyword evidence="7" id="KW-0256">Endoplasmic reticulum</keyword>
<sequence length="467" mass="47824">MSDHHLRTRMPSAPAPAAAPAPRGPGPRTAAALRAAAPALAVYAAVRALGLLVLWLAAHASGKDPVVRLSGRWDSVWYQRIAENGYGHTVTLPDGALHSDLAFFPLLPALERGISEVTPLTLGGAGLLVAWTAGLLAAWGIYAVGAQLHGRRTGVVLAALWGVYPTAFVQSMAYTETLFTALAAWALYAVLRGRWLPAGALCVLAGLTRPSAAALIAALAITAASTLVREFRAGGRTGPLLRRNARMLAGVALAPLGWLAYVVFVAVREGSPFAYFEVQAQWGNNIDGGRALAAFIAGLPLPAALGLCAALGLLGWLVVLCVRQRQPLPVLVYTVAIVVISLIGAGYFGSRPRLMMPAFPLLLPPAVALARLRGGWGARGGVRAEASDPAAGEEQPAATVAGADRGAPPPPGAAERSPVLTTPAQPPALTGSAQAAALTAPAVIVLAVLACASAVFGAWTLLGAGPP</sequence>
<dbReference type="EMBL" id="LJGZ01000114">
    <property type="protein sequence ID" value="OEV14493.1"/>
    <property type="molecule type" value="Genomic_DNA"/>
</dbReference>
<feature type="transmembrane region" description="Helical" evidence="11">
    <location>
        <begin position="435"/>
        <end position="462"/>
    </location>
</feature>
<feature type="transmembrane region" description="Helical" evidence="11">
    <location>
        <begin position="154"/>
        <end position="175"/>
    </location>
</feature>
<feature type="transmembrane region" description="Helical" evidence="11">
    <location>
        <begin position="195"/>
        <end position="228"/>
    </location>
</feature>
<dbReference type="GO" id="GO:0004376">
    <property type="term" value="F:GPI mannosyltransferase activity"/>
    <property type="evidence" value="ECO:0007669"/>
    <property type="project" value="InterPro"/>
</dbReference>
<comment type="caution">
    <text evidence="12">The sequence shown here is derived from an EMBL/GenBank/DDBJ whole genome shotgun (WGS) entry which is preliminary data.</text>
</comment>
<evidence type="ECO:0000256" key="1">
    <source>
        <dbReference type="ARBA" id="ARBA00004477"/>
    </source>
</evidence>
<feature type="region of interest" description="Disordered" evidence="10">
    <location>
        <begin position="1"/>
        <end position="28"/>
    </location>
</feature>
<feature type="transmembrane region" description="Helical" evidence="11">
    <location>
        <begin position="248"/>
        <end position="267"/>
    </location>
</feature>
<name>A0A1E7LEW3_9ACTN</name>
<keyword evidence="9 11" id="KW-0472">Membrane</keyword>
<reference evidence="12 13" key="1">
    <citation type="journal article" date="2016" name="Front. Microbiol.">
        <title>Comparative Genomics Analysis of Streptomyces Species Reveals Their Adaptation to the Marine Environment and Their Diversity at the Genomic Level.</title>
        <authorList>
            <person name="Tian X."/>
            <person name="Zhang Z."/>
            <person name="Yang T."/>
            <person name="Chen M."/>
            <person name="Li J."/>
            <person name="Chen F."/>
            <person name="Yang J."/>
            <person name="Li W."/>
            <person name="Zhang B."/>
            <person name="Zhang Z."/>
            <person name="Wu J."/>
            <person name="Zhang C."/>
            <person name="Long L."/>
            <person name="Xiao J."/>
        </authorList>
    </citation>
    <scope>NUCLEOTIDE SEQUENCE [LARGE SCALE GENOMIC DNA]</scope>
    <source>
        <strain evidence="12 13">SCSIO M10372</strain>
    </source>
</reference>
<organism evidence="12 13">
    <name type="scientific">Streptomyces nanshensis</name>
    <dbReference type="NCBI Taxonomy" id="518642"/>
    <lineage>
        <taxon>Bacteria</taxon>
        <taxon>Bacillati</taxon>
        <taxon>Actinomycetota</taxon>
        <taxon>Actinomycetes</taxon>
        <taxon>Kitasatosporales</taxon>
        <taxon>Streptomycetaceae</taxon>
        <taxon>Streptomyces</taxon>
    </lineage>
</organism>
<comment type="pathway">
    <text evidence="2">Glycolipid biosynthesis; glycosylphosphatidylinositol-anchor biosynthesis.</text>
</comment>
<evidence type="ECO:0000256" key="8">
    <source>
        <dbReference type="ARBA" id="ARBA00022989"/>
    </source>
</evidence>
<evidence type="ECO:0000256" key="9">
    <source>
        <dbReference type="ARBA" id="ARBA00023136"/>
    </source>
</evidence>
<dbReference type="PANTHER" id="PTHR12468:SF2">
    <property type="entry name" value="GPI MANNOSYLTRANSFERASE 2"/>
    <property type="match status" value="1"/>
</dbReference>
<protein>
    <recommendedName>
        <fullName evidence="14">Glycosyltransferase RgtA/B/C/D-like domain-containing protein</fullName>
    </recommendedName>
</protein>
<proteinExistence type="predicted"/>
<feature type="transmembrane region" description="Helical" evidence="11">
    <location>
        <begin position="120"/>
        <end position="142"/>
    </location>
</feature>
<evidence type="ECO:0000256" key="7">
    <source>
        <dbReference type="ARBA" id="ARBA00022824"/>
    </source>
</evidence>
<evidence type="ECO:0000256" key="10">
    <source>
        <dbReference type="SAM" id="MobiDB-lite"/>
    </source>
</evidence>
<dbReference type="UniPathway" id="UPA00196"/>